<dbReference type="AlphaFoldDB" id="A0A2T3JPA7"/>
<dbReference type="EMBL" id="PYMJ01000002">
    <property type="protein sequence ID" value="PSU50868.1"/>
    <property type="molecule type" value="Genomic_DNA"/>
</dbReference>
<comment type="caution">
    <text evidence="1">The sequence shown here is derived from an EMBL/GenBank/DDBJ whole genome shotgun (WGS) entry which is preliminary data.</text>
</comment>
<sequence length="239" mass="27094">MTFEEVMKLPIKERGAPMHELAKAEDDKACVAFAKLVFDDKFKGVVDKTLSKEDAKAASKAVRSDALNQLLNAGKRGYLPAITEGQDAAFLGRRGAFSKVFCPVNYKVALEFYDLWLTHDAELKEEDRALLLMRKATCLRLTNLNDIPWDQMMELWKEGSTYNGIFAIECSVKIGTYHFDNGRYEEAIPWLKAGDRISITAVALLLLIYKNYIIDKDLYASYVKLCEAMCQRKAKLQSL</sequence>
<organism evidence="1 2">
    <name type="scientific">Photobacterium frigidiphilum</name>
    <dbReference type="NCBI Taxonomy" id="264736"/>
    <lineage>
        <taxon>Bacteria</taxon>
        <taxon>Pseudomonadati</taxon>
        <taxon>Pseudomonadota</taxon>
        <taxon>Gammaproteobacteria</taxon>
        <taxon>Vibrionales</taxon>
        <taxon>Vibrionaceae</taxon>
        <taxon>Photobacterium</taxon>
    </lineage>
</organism>
<gene>
    <name evidence="1" type="ORF">C9J12_02515</name>
</gene>
<evidence type="ECO:0000313" key="1">
    <source>
        <dbReference type="EMBL" id="PSU50868.1"/>
    </source>
</evidence>
<evidence type="ECO:0008006" key="3">
    <source>
        <dbReference type="Google" id="ProtNLM"/>
    </source>
</evidence>
<evidence type="ECO:0000313" key="2">
    <source>
        <dbReference type="Proteomes" id="UP000240987"/>
    </source>
</evidence>
<protein>
    <recommendedName>
        <fullName evidence="3">Sel1 repeat family protein</fullName>
    </recommendedName>
</protein>
<accession>A0A2T3JPA7</accession>
<dbReference type="RefSeq" id="WP_107241271.1">
    <property type="nucleotide sequence ID" value="NZ_PYMJ01000002.1"/>
</dbReference>
<proteinExistence type="predicted"/>
<keyword evidence="2" id="KW-1185">Reference proteome</keyword>
<dbReference type="OrthoDB" id="5823857at2"/>
<dbReference type="Proteomes" id="UP000240987">
    <property type="component" value="Unassembled WGS sequence"/>
</dbReference>
<name>A0A2T3JPA7_9GAMM</name>
<reference evidence="1 2" key="1">
    <citation type="submission" date="2018-01" db="EMBL/GenBank/DDBJ databases">
        <title>Whole genome sequencing of Histamine producing bacteria.</title>
        <authorList>
            <person name="Butler K."/>
        </authorList>
    </citation>
    <scope>NUCLEOTIDE SEQUENCE [LARGE SCALE GENOMIC DNA]</scope>
    <source>
        <strain evidence="1 2">JCM 12947</strain>
    </source>
</reference>